<gene>
    <name evidence="7" type="ORF">AWH48_08635</name>
</gene>
<dbReference type="EMBL" id="LQWZ01000033">
    <property type="protein sequence ID" value="OAH54643.1"/>
    <property type="molecule type" value="Genomic_DNA"/>
</dbReference>
<keyword evidence="4" id="KW-0804">Transcription</keyword>
<dbReference type="InterPro" id="IPR009057">
    <property type="entry name" value="Homeodomain-like_sf"/>
</dbReference>
<dbReference type="Proteomes" id="UP000077271">
    <property type="component" value="Unassembled WGS sequence"/>
</dbReference>
<dbReference type="GO" id="GO:0003677">
    <property type="term" value="F:DNA binding"/>
    <property type="evidence" value="ECO:0007669"/>
    <property type="project" value="UniProtKB-UniRule"/>
</dbReference>
<dbReference type="SUPFAM" id="SSF46689">
    <property type="entry name" value="Homeodomain-like"/>
    <property type="match status" value="1"/>
</dbReference>
<keyword evidence="3 5" id="KW-0238">DNA-binding</keyword>
<dbReference type="FunFam" id="1.10.10.60:FF:000141">
    <property type="entry name" value="TetR family transcriptional regulator"/>
    <property type="match status" value="1"/>
</dbReference>
<evidence type="ECO:0000256" key="3">
    <source>
        <dbReference type="ARBA" id="ARBA00023125"/>
    </source>
</evidence>
<dbReference type="GO" id="GO:0045892">
    <property type="term" value="P:negative regulation of DNA-templated transcription"/>
    <property type="evidence" value="ECO:0007669"/>
    <property type="project" value="UniProtKB-ARBA"/>
</dbReference>
<dbReference type="RefSeq" id="WP_018394596.1">
    <property type="nucleotide sequence ID" value="NZ_LQWZ01000033.1"/>
</dbReference>
<dbReference type="PRINTS" id="PR00455">
    <property type="entry name" value="HTHTETR"/>
</dbReference>
<dbReference type="PROSITE" id="PS50977">
    <property type="entry name" value="HTH_TETR_2"/>
    <property type="match status" value="1"/>
</dbReference>
<proteinExistence type="predicted"/>
<evidence type="ECO:0000256" key="2">
    <source>
        <dbReference type="ARBA" id="ARBA00023015"/>
    </source>
</evidence>
<evidence type="ECO:0000313" key="8">
    <source>
        <dbReference type="Proteomes" id="UP000077271"/>
    </source>
</evidence>
<feature type="DNA-binding region" description="H-T-H motif" evidence="5">
    <location>
        <begin position="34"/>
        <end position="53"/>
    </location>
</feature>
<evidence type="ECO:0000259" key="6">
    <source>
        <dbReference type="PROSITE" id="PS50977"/>
    </source>
</evidence>
<reference evidence="7 8" key="1">
    <citation type="submission" date="2016-01" db="EMBL/GenBank/DDBJ databases">
        <title>Investigation of taxonomic status of Bacillus aminovorans.</title>
        <authorList>
            <person name="Verma A."/>
            <person name="Pal Y."/>
            <person name="Krishnamurthi S."/>
        </authorList>
    </citation>
    <scope>NUCLEOTIDE SEQUENCE [LARGE SCALE GENOMIC DNA]</scope>
    <source>
        <strain evidence="7 8">DSM 4337</strain>
    </source>
</reference>
<dbReference type="InterPro" id="IPR001647">
    <property type="entry name" value="HTH_TetR"/>
</dbReference>
<protein>
    <submittedName>
        <fullName evidence="7">TetR family transcriptional regulator</fullName>
    </submittedName>
</protein>
<dbReference type="Gene3D" id="1.10.357.10">
    <property type="entry name" value="Tetracycline Repressor, domain 2"/>
    <property type="match status" value="1"/>
</dbReference>
<dbReference type="SUPFAM" id="SSF48498">
    <property type="entry name" value="Tetracyclin repressor-like, C-terminal domain"/>
    <property type="match status" value="1"/>
</dbReference>
<evidence type="ECO:0000256" key="5">
    <source>
        <dbReference type="PROSITE-ProRule" id="PRU00335"/>
    </source>
</evidence>
<feature type="domain" description="HTH tetR-type" evidence="6">
    <location>
        <begin position="11"/>
        <end position="71"/>
    </location>
</feature>
<dbReference type="OrthoDB" id="9812484at2"/>
<dbReference type="PANTHER" id="PTHR43479:SF11">
    <property type="entry name" value="ACREF_ENVCD OPERON REPRESSOR-RELATED"/>
    <property type="match status" value="1"/>
</dbReference>
<evidence type="ECO:0000313" key="7">
    <source>
        <dbReference type="EMBL" id="OAH54643.1"/>
    </source>
</evidence>
<name>A0A177KMP4_9BACI</name>
<sequence>MENEQQDSSTIDRKEQLLTIALQMFAQQGYHKTKISDIVAAAGVSQGTFYWHFKSKEAIAMEMIQTGREQILSVISKGYRSNSGTVQDSVQASKELFEQLFFFAENNRYFMELLFRGIRSERILQKMIDQTRFDIERSFSKNIQRAIELGILPAAKDPALQAALLMSLVEGIIARWLFNNQESSAAIQEMTAKELASEIVRFEFFGLLGI</sequence>
<accession>A0A177KMP4</accession>
<dbReference type="InterPro" id="IPR050624">
    <property type="entry name" value="HTH-type_Tx_Regulator"/>
</dbReference>
<organism evidence="7 8">
    <name type="scientific">Domibacillus aminovorans</name>
    <dbReference type="NCBI Taxonomy" id="29332"/>
    <lineage>
        <taxon>Bacteria</taxon>
        <taxon>Bacillati</taxon>
        <taxon>Bacillota</taxon>
        <taxon>Bacilli</taxon>
        <taxon>Bacillales</taxon>
        <taxon>Bacillaceae</taxon>
        <taxon>Domibacillus</taxon>
    </lineage>
</organism>
<dbReference type="AlphaFoldDB" id="A0A177KMP4"/>
<keyword evidence="2" id="KW-0805">Transcription regulation</keyword>
<comment type="caution">
    <text evidence="7">The sequence shown here is derived from an EMBL/GenBank/DDBJ whole genome shotgun (WGS) entry which is preliminary data.</text>
</comment>
<dbReference type="PANTHER" id="PTHR43479">
    <property type="entry name" value="ACREF/ENVCD OPERON REPRESSOR-RELATED"/>
    <property type="match status" value="1"/>
</dbReference>
<evidence type="ECO:0000256" key="4">
    <source>
        <dbReference type="ARBA" id="ARBA00023163"/>
    </source>
</evidence>
<keyword evidence="1" id="KW-0678">Repressor</keyword>
<dbReference type="Pfam" id="PF00440">
    <property type="entry name" value="TetR_N"/>
    <property type="match status" value="1"/>
</dbReference>
<evidence type="ECO:0000256" key="1">
    <source>
        <dbReference type="ARBA" id="ARBA00022491"/>
    </source>
</evidence>
<dbReference type="InterPro" id="IPR036271">
    <property type="entry name" value="Tet_transcr_reg_TetR-rel_C_sf"/>
</dbReference>